<dbReference type="PANTHER" id="PTHR10589">
    <property type="entry name" value="UBIQUITIN CARBOXYL-TERMINAL HYDROLASE"/>
    <property type="match status" value="1"/>
</dbReference>
<evidence type="ECO:0000256" key="5">
    <source>
        <dbReference type="ARBA" id="ARBA00022807"/>
    </source>
</evidence>
<reference evidence="9 10" key="1">
    <citation type="submission" date="2019-04" db="EMBL/GenBank/DDBJ databases">
        <title>Friends and foes A comparative genomics study of 23 Aspergillus species from section Flavi.</title>
        <authorList>
            <consortium name="DOE Joint Genome Institute"/>
            <person name="Kjaerbolling I."/>
            <person name="Vesth T."/>
            <person name="Frisvad J.C."/>
            <person name="Nybo J.L."/>
            <person name="Theobald S."/>
            <person name="Kildgaard S."/>
            <person name="Isbrandt T."/>
            <person name="Kuo A."/>
            <person name="Sato A."/>
            <person name="Lyhne E.K."/>
            <person name="Kogle M.E."/>
            <person name="Wiebenga A."/>
            <person name="Kun R.S."/>
            <person name="Lubbers R.J."/>
            <person name="Makela M.R."/>
            <person name="Barry K."/>
            <person name="Chovatia M."/>
            <person name="Clum A."/>
            <person name="Daum C."/>
            <person name="Haridas S."/>
            <person name="He G."/>
            <person name="LaButti K."/>
            <person name="Lipzen A."/>
            <person name="Mondo S."/>
            <person name="Riley R."/>
            <person name="Salamov A."/>
            <person name="Simmons B.A."/>
            <person name="Magnuson J.K."/>
            <person name="Henrissat B."/>
            <person name="Mortensen U.H."/>
            <person name="Larsen T.O."/>
            <person name="Devries R.P."/>
            <person name="Grigoriev I.V."/>
            <person name="Machida M."/>
            <person name="Baker S.E."/>
            <person name="Andersen M.R."/>
        </authorList>
    </citation>
    <scope>NUCLEOTIDE SEQUENCE [LARGE SCALE GENOMIC DNA]</scope>
    <source>
        <strain evidence="9 10">CBS 151.66</strain>
    </source>
</reference>
<feature type="domain" description="UCH catalytic" evidence="8">
    <location>
        <begin position="42"/>
        <end position="275"/>
    </location>
</feature>
<dbReference type="InterPro" id="IPR038765">
    <property type="entry name" value="Papain-like_cys_pep_sf"/>
</dbReference>
<dbReference type="OrthoDB" id="1924260at2759"/>
<organism evidence="9 10">
    <name type="scientific">Aspergillus leporis</name>
    <dbReference type="NCBI Taxonomy" id="41062"/>
    <lineage>
        <taxon>Eukaryota</taxon>
        <taxon>Fungi</taxon>
        <taxon>Dikarya</taxon>
        <taxon>Ascomycota</taxon>
        <taxon>Pezizomycotina</taxon>
        <taxon>Eurotiomycetes</taxon>
        <taxon>Eurotiomycetidae</taxon>
        <taxon>Eurotiales</taxon>
        <taxon>Aspergillaceae</taxon>
        <taxon>Aspergillus</taxon>
        <taxon>Aspergillus subgen. Circumdati</taxon>
    </lineage>
</organism>
<feature type="site" description="Transition state stabilizer" evidence="6">
    <location>
        <position position="115"/>
    </location>
</feature>
<dbReference type="PRINTS" id="PR00707">
    <property type="entry name" value="UBCTHYDRLASE"/>
</dbReference>
<comment type="catalytic activity">
    <reaction evidence="1 6 7">
        <text>Thiol-dependent hydrolysis of ester, thioester, amide, peptide and isopeptide bonds formed by the C-terminal Gly of ubiquitin (a 76-residue protein attached to proteins as an intracellular targeting signal).</text>
        <dbReference type="EC" id="3.4.19.12"/>
    </reaction>
</comment>
<sequence>MVALGVKRRRMDSQPAIASYMSNPANDPCQSATVQEKSSWNGFCELESEPALFNVMLREFGVKGVKVQEVVSLDEEMMAFLNRPVYGLIFLFRWREDDPDKQEASCPEGLWFANQTTSNACASVALLNIVNNIEDVELGDNLQHFKDFTMPFTPALRGDAITNFEFVKRIHNSFARKMDILNSDLQLKHEAASRRSHSSKANHDNNELVAGFHFIAFVPALGKVWKFDGLERQPQALGPCTPGEDWLELVKPNLITRMAEYEEDQIEFSILSLVKDPLLELVGKMAVNIKCLEVLNQRLATQDPTEDDSELAMANPFLEDTILGPEQSYDLDRERIDQAMIPVELEKTFQSCSMEKIVEYQQKLCNEQHELRAAIRDEQQSQRADDDYAAGRRYDYGPAIRTWVRILARKGMIESLMPVGL</sequence>
<comment type="similarity">
    <text evidence="6 7">Belongs to the peptidase C12 family.</text>
</comment>
<evidence type="ECO:0000256" key="6">
    <source>
        <dbReference type="PROSITE-ProRule" id="PRU01393"/>
    </source>
</evidence>
<protein>
    <recommendedName>
        <fullName evidence="7">Ubiquitin carboxyl-terminal hydrolase</fullName>
        <ecNumber evidence="7">3.4.19.12</ecNumber>
    </recommendedName>
</protein>
<evidence type="ECO:0000256" key="2">
    <source>
        <dbReference type="ARBA" id="ARBA00022670"/>
    </source>
</evidence>
<keyword evidence="5 6" id="KW-0788">Thiol protease</keyword>
<dbReference type="GO" id="GO:0006511">
    <property type="term" value="P:ubiquitin-dependent protein catabolic process"/>
    <property type="evidence" value="ECO:0007669"/>
    <property type="project" value="UniProtKB-UniRule"/>
</dbReference>
<dbReference type="GO" id="GO:0005737">
    <property type="term" value="C:cytoplasm"/>
    <property type="evidence" value="ECO:0007669"/>
    <property type="project" value="TreeGrafter"/>
</dbReference>
<evidence type="ECO:0000256" key="3">
    <source>
        <dbReference type="ARBA" id="ARBA00022786"/>
    </source>
</evidence>
<dbReference type="InterPro" id="IPR001578">
    <property type="entry name" value="Peptidase_C12_UCH"/>
</dbReference>
<dbReference type="Pfam" id="PF01088">
    <property type="entry name" value="Peptidase_C12"/>
    <property type="match status" value="1"/>
</dbReference>
<accession>A0A5N5X9E6</accession>
<proteinExistence type="inferred from homology"/>
<dbReference type="InterPro" id="IPR036959">
    <property type="entry name" value="Peptidase_C12_UCH_sf"/>
</dbReference>
<evidence type="ECO:0000313" key="10">
    <source>
        <dbReference type="Proteomes" id="UP000326565"/>
    </source>
</evidence>
<feature type="active site" description="Nucleophile" evidence="6">
    <location>
        <position position="121"/>
    </location>
</feature>
<dbReference type="PANTHER" id="PTHR10589:SF29">
    <property type="entry name" value="UBIQUITIN CARBOXYL-TERMINAL HYDROLASE"/>
    <property type="match status" value="1"/>
</dbReference>
<dbReference type="PROSITE" id="PS52048">
    <property type="entry name" value="UCH_DOMAIN"/>
    <property type="match status" value="1"/>
</dbReference>
<name>A0A5N5X9E6_9EURO</name>
<evidence type="ECO:0000259" key="8">
    <source>
        <dbReference type="PROSITE" id="PS52048"/>
    </source>
</evidence>
<dbReference type="EC" id="3.4.19.12" evidence="7"/>
<feature type="active site" description="Proton donor" evidence="6">
    <location>
        <position position="213"/>
    </location>
</feature>
<keyword evidence="4 6" id="KW-0378">Hydrolase</keyword>
<dbReference type="CDD" id="cd09617">
    <property type="entry name" value="Peptidase_C12_UCH37_BAP1"/>
    <property type="match status" value="1"/>
</dbReference>
<dbReference type="Gene3D" id="3.40.532.10">
    <property type="entry name" value="Peptidase C12, ubiquitin carboxyl-terminal hydrolase"/>
    <property type="match status" value="1"/>
</dbReference>
<dbReference type="FunFam" id="3.40.532.10:FF:000010">
    <property type="entry name" value="Ubiquitin carboxyl-terminal hydrolase"/>
    <property type="match status" value="1"/>
</dbReference>
<keyword evidence="10" id="KW-1185">Reference proteome</keyword>
<gene>
    <name evidence="9" type="ORF">BDV29DRAFT_79537</name>
</gene>
<keyword evidence="3 6" id="KW-0833">Ubl conjugation pathway</keyword>
<dbReference type="GO" id="GO:0016579">
    <property type="term" value="P:protein deubiquitination"/>
    <property type="evidence" value="ECO:0007669"/>
    <property type="project" value="TreeGrafter"/>
</dbReference>
<evidence type="ECO:0000256" key="4">
    <source>
        <dbReference type="ARBA" id="ARBA00022801"/>
    </source>
</evidence>
<feature type="site" description="Important for enzyme activity" evidence="6">
    <location>
        <position position="228"/>
    </location>
</feature>
<dbReference type="AlphaFoldDB" id="A0A5N5X9E6"/>
<dbReference type="EMBL" id="ML732177">
    <property type="protein sequence ID" value="KAB8076697.1"/>
    <property type="molecule type" value="Genomic_DNA"/>
</dbReference>
<dbReference type="SUPFAM" id="SSF54001">
    <property type="entry name" value="Cysteine proteinases"/>
    <property type="match status" value="1"/>
</dbReference>
<dbReference type="GO" id="GO:0004843">
    <property type="term" value="F:cysteine-type deubiquitinase activity"/>
    <property type="evidence" value="ECO:0007669"/>
    <property type="project" value="UniProtKB-UniRule"/>
</dbReference>
<evidence type="ECO:0000256" key="7">
    <source>
        <dbReference type="RuleBase" id="RU361215"/>
    </source>
</evidence>
<evidence type="ECO:0000256" key="1">
    <source>
        <dbReference type="ARBA" id="ARBA00000707"/>
    </source>
</evidence>
<keyword evidence="2 6" id="KW-0645">Protease</keyword>
<dbReference type="Proteomes" id="UP000326565">
    <property type="component" value="Unassembled WGS sequence"/>
</dbReference>
<evidence type="ECO:0000313" key="9">
    <source>
        <dbReference type="EMBL" id="KAB8076697.1"/>
    </source>
</evidence>